<proteinExistence type="inferred from homology"/>
<dbReference type="KEGG" id="ctt:CtCNB1_0073"/>
<organism evidence="5 6">
    <name type="scientific">Comamonas thiooxydans</name>
    <dbReference type="NCBI Taxonomy" id="363952"/>
    <lineage>
        <taxon>Bacteria</taxon>
        <taxon>Pseudomonadati</taxon>
        <taxon>Pseudomonadota</taxon>
        <taxon>Betaproteobacteria</taxon>
        <taxon>Burkholderiales</taxon>
        <taxon>Comamonadaceae</taxon>
        <taxon>Comamonas</taxon>
    </lineage>
</organism>
<dbReference type="Gene3D" id="3.40.190.10">
    <property type="entry name" value="Periplasmic binding protein-like II"/>
    <property type="match status" value="2"/>
</dbReference>
<protein>
    <submittedName>
        <fullName evidence="5">LysR family transcriptional regulator</fullName>
    </submittedName>
</protein>
<dbReference type="InterPro" id="IPR036390">
    <property type="entry name" value="WH_DNA-bd_sf"/>
</dbReference>
<dbReference type="PRINTS" id="PR00039">
    <property type="entry name" value="HTHLYSR"/>
</dbReference>
<dbReference type="Pfam" id="PF03466">
    <property type="entry name" value="LysR_substrate"/>
    <property type="match status" value="1"/>
</dbReference>
<reference evidence="5 6" key="1">
    <citation type="submission" date="2013-09" db="EMBL/GenBank/DDBJ databases">
        <title>High correlation between genotypes and phenotypes of environmental bacteria Comamonas testosteroni strains.</title>
        <authorList>
            <person name="Liu L."/>
            <person name="Zhu W."/>
            <person name="Xia X."/>
            <person name="Xu B."/>
            <person name="Luo M."/>
            <person name="Wang G."/>
        </authorList>
    </citation>
    <scope>NUCLEOTIDE SEQUENCE [LARGE SCALE GENOMIC DNA]</scope>
    <source>
        <strain evidence="5 6">DF2</strain>
    </source>
</reference>
<dbReference type="InterPro" id="IPR050389">
    <property type="entry name" value="LysR-type_TF"/>
</dbReference>
<dbReference type="SUPFAM" id="SSF46785">
    <property type="entry name" value="Winged helix' DNA-binding domain"/>
    <property type="match status" value="1"/>
</dbReference>
<dbReference type="Pfam" id="PF00126">
    <property type="entry name" value="HTH_1"/>
    <property type="match status" value="1"/>
</dbReference>
<dbReference type="InterPro" id="IPR000847">
    <property type="entry name" value="LysR_HTH_N"/>
</dbReference>
<dbReference type="SUPFAM" id="SSF53850">
    <property type="entry name" value="Periplasmic binding protein-like II"/>
    <property type="match status" value="1"/>
</dbReference>
<dbReference type="GO" id="GO:0003700">
    <property type="term" value="F:DNA-binding transcription factor activity"/>
    <property type="evidence" value="ECO:0007669"/>
    <property type="project" value="InterPro"/>
</dbReference>
<sequence length="330" mass="36362">MGDAMSLNFRSLDLNLLRVFDEVMSERSLTRAAHKLSITQPAVSNAMRRLREVLGDELLVRQGQGVEPTPRAQALWPVIREALQHLEGALAPDEFDPETAATTFVIAMADATAATLIPPLYPILAREAPGLGIRLLPLTTRDPRPLLDDGEADMAVGYFPAVLADLTARAQAGGLVAFDSRRLYEGEYLCVMRKGHPLAHVPLTLDNYCAARHMLVSFSGRSFGFIDEALASLGRSREVVLTVNQFFTAARVVLNSDLLTILPRHFVPVTGMSDQLELRDLPFDVTPVHVDALWRRRGPHPQAYDWLLKTLTRSAEITFANGSAQVTHHG</sequence>
<evidence type="ECO:0000256" key="4">
    <source>
        <dbReference type="ARBA" id="ARBA00023163"/>
    </source>
</evidence>
<dbReference type="AlphaFoldDB" id="A0A0E3CFS1"/>
<dbReference type="PANTHER" id="PTHR30118:SF15">
    <property type="entry name" value="TRANSCRIPTIONAL REGULATORY PROTEIN"/>
    <property type="match status" value="1"/>
</dbReference>
<dbReference type="InterPro" id="IPR036388">
    <property type="entry name" value="WH-like_DNA-bd_sf"/>
</dbReference>
<evidence type="ECO:0000256" key="3">
    <source>
        <dbReference type="ARBA" id="ARBA00023125"/>
    </source>
</evidence>
<evidence type="ECO:0000256" key="2">
    <source>
        <dbReference type="ARBA" id="ARBA00023015"/>
    </source>
</evidence>
<keyword evidence="2" id="KW-0805">Transcription regulation</keyword>
<keyword evidence="3" id="KW-0238">DNA-binding</keyword>
<accession>D8D5E5</accession>
<keyword evidence="6" id="KW-1185">Reference proteome</keyword>
<dbReference type="CDD" id="cd08417">
    <property type="entry name" value="PBP2_Nitroaromatics_like"/>
    <property type="match status" value="1"/>
</dbReference>
<dbReference type="InterPro" id="IPR005119">
    <property type="entry name" value="LysR_subst-bd"/>
</dbReference>
<dbReference type="Gene3D" id="1.10.10.10">
    <property type="entry name" value="Winged helix-like DNA-binding domain superfamily/Winged helix DNA-binding domain"/>
    <property type="match status" value="1"/>
</dbReference>
<evidence type="ECO:0000313" key="6">
    <source>
        <dbReference type="Proteomes" id="UP000029549"/>
    </source>
</evidence>
<comment type="caution">
    <text evidence="5">The sequence shown here is derived from an EMBL/GenBank/DDBJ whole genome shotgun (WGS) entry which is preliminary data.</text>
</comment>
<dbReference type="EMBL" id="AWTP01000114">
    <property type="protein sequence ID" value="KGH10565.1"/>
    <property type="molecule type" value="Genomic_DNA"/>
</dbReference>
<comment type="similarity">
    <text evidence="1">Belongs to the LysR transcriptional regulatory family.</text>
</comment>
<dbReference type="PANTHER" id="PTHR30118">
    <property type="entry name" value="HTH-TYPE TRANSCRIPTIONAL REGULATOR LEUO-RELATED"/>
    <property type="match status" value="1"/>
</dbReference>
<dbReference type="PROSITE" id="PS50931">
    <property type="entry name" value="HTH_LYSR"/>
    <property type="match status" value="1"/>
</dbReference>
<evidence type="ECO:0000313" key="5">
    <source>
        <dbReference type="EMBL" id="KGH10565.1"/>
    </source>
</evidence>
<evidence type="ECO:0000256" key="1">
    <source>
        <dbReference type="ARBA" id="ARBA00009437"/>
    </source>
</evidence>
<dbReference type="GO" id="GO:0003677">
    <property type="term" value="F:DNA binding"/>
    <property type="evidence" value="ECO:0007669"/>
    <property type="project" value="UniProtKB-KW"/>
</dbReference>
<accession>A0A0E3CFS1</accession>
<name>A0A0E3CFS1_9BURK</name>
<dbReference type="Proteomes" id="UP000029549">
    <property type="component" value="Unassembled WGS sequence"/>
</dbReference>
<accession>D0IV83</accession>
<keyword evidence="4" id="KW-0804">Transcription</keyword>
<dbReference type="InterPro" id="IPR037402">
    <property type="entry name" value="YidZ_PBP2"/>
</dbReference>
<gene>
    <name evidence="5" type="ORF">P608_14810</name>
</gene>